<accession>A0AAC9LMY4</accession>
<feature type="domain" description="PDZ" evidence="1">
    <location>
        <begin position="375"/>
        <end position="431"/>
    </location>
</feature>
<dbReference type="Gene3D" id="2.40.70.10">
    <property type="entry name" value="Acid Proteases"/>
    <property type="match status" value="2"/>
</dbReference>
<organism evidence="2 3">
    <name type="scientific">Lacinutrix venerupis</name>
    <dbReference type="NCBI Taxonomy" id="1486034"/>
    <lineage>
        <taxon>Bacteria</taxon>
        <taxon>Pseudomonadati</taxon>
        <taxon>Bacteroidota</taxon>
        <taxon>Flavobacteriia</taxon>
        <taxon>Flavobacteriales</taxon>
        <taxon>Flavobacteriaceae</taxon>
        <taxon>Lacinutrix</taxon>
    </lineage>
</organism>
<dbReference type="RefSeq" id="WP_076734357.1">
    <property type="nucleotide sequence ID" value="NZ_CP019352.1"/>
</dbReference>
<dbReference type="Gene3D" id="2.30.42.10">
    <property type="match status" value="1"/>
</dbReference>
<dbReference type="AlphaFoldDB" id="A0AAC9LMY4"/>
<protein>
    <submittedName>
        <fullName evidence="2">Signaling protein</fullName>
    </submittedName>
</protein>
<dbReference type="Proteomes" id="UP000187506">
    <property type="component" value="Chromosome"/>
</dbReference>
<dbReference type="InterPro" id="IPR001478">
    <property type="entry name" value="PDZ"/>
</dbReference>
<gene>
    <name evidence="2" type="ORF">BWR22_03735</name>
</gene>
<dbReference type="SMART" id="SM00228">
    <property type="entry name" value="PDZ"/>
    <property type="match status" value="1"/>
</dbReference>
<sequence length="445" mass="50344">MIIKLRLLFIFLWFPILCFTQGSYVINNKKGIDKINFEIINNVIIIPVEVNGVKLSFLLDTGVSKPIIFNFLKSSDSLEILNAEKIYLKGLGNNGEIEALKSSGNTFKIGDAVNNNQDFYVIYDSSINFAPKLGVAIHGIIGYDLLKDFVVDINYSKKQLKLTALDGYKYKSCSRCESFDLEFYNNKPYVNIAVDIGSKTIPVKLLIDSGSSDALWLFENDTLGISIKDNYFDDFLGYGLSGSVHGKRSKINALKLNTYTLYNPLVAFPDKSYTSVLREIKGRRGSVGGEILKRFNITLDYSKQRMVLKRNFNFNKEFSYNKSGIEVENEGVRLITEYDKNTISKNEFSMDGDIINVQAVYVNTGKYVAKKAYTVSSVRANSPAARVGIRKGDIITKINGHDTLKYSLQELIFHFYGKEGKKITMELERYGIKFNAIFRLESLIK</sequence>
<dbReference type="InterPro" id="IPR021109">
    <property type="entry name" value="Peptidase_aspartic_dom_sf"/>
</dbReference>
<proteinExistence type="predicted"/>
<dbReference type="Pfam" id="PF17820">
    <property type="entry name" value="PDZ_6"/>
    <property type="match status" value="1"/>
</dbReference>
<evidence type="ECO:0000313" key="2">
    <source>
        <dbReference type="EMBL" id="APY01455.1"/>
    </source>
</evidence>
<dbReference type="SUPFAM" id="SSF50156">
    <property type="entry name" value="PDZ domain-like"/>
    <property type="match status" value="1"/>
</dbReference>
<evidence type="ECO:0000313" key="3">
    <source>
        <dbReference type="Proteomes" id="UP000187506"/>
    </source>
</evidence>
<keyword evidence="3" id="KW-1185">Reference proteome</keyword>
<reference evidence="2 3" key="1">
    <citation type="submission" date="2017-01" db="EMBL/GenBank/DDBJ databases">
        <title>Complete genome of Lacinutrix venerupis DOK2-8 isolated from seawater in Dokdo.</title>
        <authorList>
            <person name="Chi W.-J."/>
            <person name="Kim J.H."/>
        </authorList>
    </citation>
    <scope>NUCLEOTIDE SEQUENCE [LARGE SCALE GENOMIC DNA]</scope>
    <source>
        <strain evidence="2 3">DOK2-8</strain>
    </source>
</reference>
<dbReference type="PROSITE" id="PS50106">
    <property type="entry name" value="PDZ"/>
    <property type="match status" value="1"/>
</dbReference>
<dbReference type="InterPro" id="IPR036034">
    <property type="entry name" value="PDZ_sf"/>
</dbReference>
<dbReference type="Pfam" id="PF13650">
    <property type="entry name" value="Asp_protease_2"/>
    <property type="match status" value="1"/>
</dbReference>
<dbReference type="InterPro" id="IPR041489">
    <property type="entry name" value="PDZ_6"/>
</dbReference>
<dbReference type="SUPFAM" id="SSF50630">
    <property type="entry name" value="Acid proteases"/>
    <property type="match status" value="1"/>
</dbReference>
<dbReference type="KEGG" id="lvn:BWR22_03735"/>
<dbReference type="EMBL" id="CP019352">
    <property type="protein sequence ID" value="APY01455.1"/>
    <property type="molecule type" value="Genomic_DNA"/>
</dbReference>
<evidence type="ECO:0000259" key="1">
    <source>
        <dbReference type="PROSITE" id="PS50106"/>
    </source>
</evidence>
<name>A0AAC9LMY4_9FLAO</name>